<evidence type="ECO:0000256" key="1">
    <source>
        <dbReference type="ARBA" id="ARBA00004496"/>
    </source>
</evidence>
<dbReference type="PROSITE" id="PS00018">
    <property type="entry name" value="EF_HAND_1"/>
    <property type="match status" value="4"/>
</dbReference>
<dbReference type="InterPro" id="IPR011992">
    <property type="entry name" value="EF-hand-dom_pair"/>
</dbReference>
<name>A0A0N4Z6H6_PARTI</name>
<reference evidence="8" key="1">
    <citation type="submission" date="2017-02" db="UniProtKB">
        <authorList>
            <consortium name="WormBaseParasite"/>
        </authorList>
    </citation>
    <scope>IDENTIFICATION</scope>
</reference>
<proteinExistence type="predicted"/>
<dbReference type="InterPro" id="IPR002048">
    <property type="entry name" value="EF_hand_dom"/>
</dbReference>
<keyword evidence="3" id="KW-0479">Metal-binding</keyword>
<dbReference type="GO" id="GO:0048306">
    <property type="term" value="F:calcium-dependent protein binding"/>
    <property type="evidence" value="ECO:0007669"/>
    <property type="project" value="UniProtKB-ARBA"/>
</dbReference>
<evidence type="ECO:0000256" key="2">
    <source>
        <dbReference type="ARBA" id="ARBA00022490"/>
    </source>
</evidence>
<dbReference type="WBParaSite" id="PTRK_0000278200.1">
    <property type="protein sequence ID" value="PTRK_0000278200.1"/>
    <property type="gene ID" value="PTRK_0000278200"/>
</dbReference>
<organism evidence="7 8">
    <name type="scientific">Parastrongyloides trichosuri</name>
    <name type="common">Possum-specific nematode worm</name>
    <dbReference type="NCBI Taxonomy" id="131310"/>
    <lineage>
        <taxon>Eukaryota</taxon>
        <taxon>Metazoa</taxon>
        <taxon>Ecdysozoa</taxon>
        <taxon>Nematoda</taxon>
        <taxon>Chromadorea</taxon>
        <taxon>Rhabditida</taxon>
        <taxon>Tylenchina</taxon>
        <taxon>Panagrolaimomorpha</taxon>
        <taxon>Strongyloidoidea</taxon>
        <taxon>Strongyloididae</taxon>
        <taxon>Parastrongyloides</taxon>
    </lineage>
</organism>
<keyword evidence="4" id="KW-0677">Repeat</keyword>
<dbReference type="GO" id="GO:0005737">
    <property type="term" value="C:cytoplasm"/>
    <property type="evidence" value="ECO:0007669"/>
    <property type="project" value="UniProtKB-SubCell"/>
</dbReference>
<dbReference type="STRING" id="131310.A0A0N4Z6H6"/>
<dbReference type="Gene3D" id="1.10.238.10">
    <property type="entry name" value="EF-hand"/>
    <property type="match status" value="2"/>
</dbReference>
<evidence type="ECO:0000313" key="7">
    <source>
        <dbReference type="Proteomes" id="UP000038045"/>
    </source>
</evidence>
<comment type="subcellular location">
    <subcellularLocation>
        <location evidence="1">Cytoplasm</location>
    </subcellularLocation>
</comment>
<evidence type="ECO:0000256" key="4">
    <source>
        <dbReference type="ARBA" id="ARBA00022737"/>
    </source>
</evidence>
<keyword evidence="2" id="KW-0963">Cytoplasm</keyword>
<keyword evidence="5" id="KW-0106">Calcium</keyword>
<evidence type="ECO:0000259" key="6">
    <source>
        <dbReference type="PROSITE" id="PS50222"/>
    </source>
</evidence>
<accession>A0A0N4Z6H6</accession>
<dbReference type="PROSITE" id="PS50222">
    <property type="entry name" value="EF_HAND_2"/>
    <property type="match status" value="4"/>
</dbReference>
<feature type="domain" description="EF-hand" evidence="6">
    <location>
        <begin position="74"/>
        <end position="109"/>
    </location>
</feature>
<dbReference type="AlphaFoldDB" id="A0A0N4Z6H6"/>
<dbReference type="Pfam" id="PF13202">
    <property type="entry name" value="EF-hand_5"/>
    <property type="match status" value="3"/>
</dbReference>
<feature type="domain" description="EF-hand" evidence="6">
    <location>
        <begin position="253"/>
        <end position="288"/>
    </location>
</feature>
<protein>
    <submittedName>
        <fullName evidence="8">EF-hand domain-containing protein</fullName>
    </submittedName>
</protein>
<dbReference type="Proteomes" id="UP000038045">
    <property type="component" value="Unplaced"/>
</dbReference>
<keyword evidence="7" id="KW-1185">Reference proteome</keyword>
<dbReference type="PANTHER" id="PTHR46212">
    <property type="entry name" value="PEFLIN"/>
    <property type="match status" value="1"/>
</dbReference>
<dbReference type="SMART" id="SM00054">
    <property type="entry name" value="EFh"/>
    <property type="match status" value="5"/>
</dbReference>
<evidence type="ECO:0000313" key="8">
    <source>
        <dbReference type="WBParaSite" id="PTRK_0000278200.1"/>
    </source>
</evidence>
<dbReference type="SUPFAM" id="SSF47473">
    <property type="entry name" value="EF-hand"/>
    <property type="match status" value="2"/>
</dbReference>
<sequence>MAYNFSLHYAAADALFITLDVDRNGTLTVDELQRGLSNGTTEKFDMDTCALLISIVDKEGVKKINILQFRILYSYLEGWRRSFYRVDRNRSGTVDVREFKECICNMGYNISDTSILIFFQKFARKRRLHLFFDDFIRAVMTLQILTESFKVKDIARQGIITLSFEEFLMIVGQSGMISTMSYNFALHYPAADALFLALDRDRNGFLTMDELQRGLSNGTIDRFDMDTCSLLVSIVDREGSKRVNMGQFRILFSYIEGWRRAFNRVDTNRNGCVEVNEFKQILLYMGYRISDPSILMFIQKFARKRYLGLLFDDFIRAVITLQILTEAFKVKDVAHQGMITLNYEEFLLILGQSGICR</sequence>
<dbReference type="PANTHER" id="PTHR46212:SF3">
    <property type="entry name" value="GH27120P"/>
    <property type="match status" value="1"/>
</dbReference>
<dbReference type="InterPro" id="IPR051426">
    <property type="entry name" value="Peflin/Sorcin_CaBP"/>
</dbReference>
<dbReference type="Pfam" id="PF13405">
    <property type="entry name" value="EF-hand_6"/>
    <property type="match status" value="1"/>
</dbReference>
<evidence type="ECO:0000256" key="3">
    <source>
        <dbReference type="ARBA" id="ARBA00022723"/>
    </source>
</evidence>
<dbReference type="GO" id="GO:0005509">
    <property type="term" value="F:calcium ion binding"/>
    <property type="evidence" value="ECO:0007669"/>
    <property type="project" value="InterPro"/>
</dbReference>
<feature type="domain" description="EF-hand" evidence="6">
    <location>
        <begin position="186"/>
        <end position="221"/>
    </location>
</feature>
<evidence type="ECO:0000256" key="5">
    <source>
        <dbReference type="ARBA" id="ARBA00022837"/>
    </source>
</evidence>
<feature type="domain" description="EF-hand" evidence="6">
    <location>
        <begin position="7"/>
        <end position="42"/>
    </location>
</feature>
<dbReference type="InterPro" id="IPR018247">
    <property type="entry name" value="EF_Hand_1_Ca_BS"/>
</dbReference>